<dbReference type="PANTHER" id="PTHR42718">
    <property type="entry name" value="MAJOR FACILITATOR SUPERFAMILY MULTIDRUG TRANSPORTER MFSC"/>
    <property type="match status" value="1"/>
</dbReference>
<comment type="subcellular location">
    <subcellularLocation>
        <location evidence="1">Cell membrane</location>
        <topology evidence="1">Multi-pass membrane protein</topology>
    </subcellularLocation>
</comment>
<keyword evidence="4 6" id="KW-1133">Transmembrane helix</keyword>
<evidence type="ECO:0000256" key="2">
    <source>
        <dbReference type="ARBA" id="ARBA00022448"/>
    </source>
</evidence>
<dbReference type="GO" id="GO:0022857">
    <property type="term" value="F:transmembrane transporter activity"/>
    <property type="evidence" value="ECO:0007669"/>
    <property type="project" value="InterPro"/>
</dbReference>
<dbReference type="EMBL" id="CP034726">
    <property type="protein sequence ID" value="QBP18986.1"/>
    <property type="molecule type" value="Genomic_DNA"/>
</dbReference>
<feature type="domain" description="Major facilitator superfamily (MFS) profile" evidence="7">
    <location>
        <begin position="1"/>
        <end position="434"/>
    </location>
</feature>
<evidence type="ECO:0000256" key="6">
    <source>
        <dbReference type="SAM" id="Phobius"/>
    </source>
</evidence>
<feature type="transmembrane region" description="Helical" evidence="6">
    <location>
        <begin position="60"/>
        <end position="80"/>
    </location>
</feature>
<dbReference type="PROSITE" id="PS50850">
    <property type="entry name" value="MFS"/>
    <property type="match status" value="1"/>
</dbReference>
<feature type="transmembrane region" description="Helical" evidence="6">
    <location>
        <begin position="119"/>
        <end position="140"/>
    </location>
</feature>
<keyword evidence="9" id="KW-1185">Reference proteome</keyword>
<feature type="transmembrane region" description="Helical" evidence="6">
    <location>
        <begin position="284"/>
        <end position="303"/>
    </location>
</feature>
<keyword evidence="3 6" id="KW-0812">Transmembrane</keyword>
<dbReference type="InterPro" id="IPR020846">
    <property type="entry name" value="MFS_dom"/>
</dbReference>
<dbReference type="OrthoDB" id="9816041at2"/>
<dbReference type="RefSeq" id="WP_133442543.1">
    <property type="nucleotide sequence ID" value="NZ_CP034726.1"/>
</dbReference>
<dbReference type="Pfam" id="PF07690">
    <property type="entry name" value="MFS_1"/>
    <property type="match status" value="1"/>
</dbReference>
<dbReference type="SUPFAM" id="SSF103473">
    <property type="entry name" value="MFS general substrate transporter"/>
    <property type="match status" value="1"/>
</dbReference>
<reference evidence="9" key="1">
    <citation type="submission" date="2018-12" db="EMBL/GenBank/DDBJ databases">
        <title>A new species of lactobacillus.</title>
        <authorList>
            <person name="Jian Y."/>
            <person name="Xin L."/>
            <person name="Hong Z.J."/>
            <person name="Ming L.Z."/>
            <person name="Hong X.Z."/>
        </authorList>
    </citation>
    <scope>NUCLEOTIDE SEQUENCE [LARGE SCALE GENOMIC DNA]</scope>
    <source>
        <strain evidence="9">HSLZ-75</strain>
    </source>
</reference>
<protein>
    <submittedName>
        <fullName evidence="8">MFS transporter</fullName>
    </submittedName>
</protein>
<sequence>MSFCGVAVETATNIVFPALSRQFQISTGTVQWMTTIYLLTVAIIVPLSAIFKKNFRTKSLFLVANLAFIIGLAVDGILSFPVPSFGVLLIGRVIQGIGTGIALPLMFNIILSEVPSDKIGAMMGVGALITAIAPAVGPIFGGAVSDALSWHYIFIFLLPLLVISLIMGLISIPKEDKHKQVKVDKTSVFWIFITFIGLVYGFSNLTSNVIVAVVSIIVGLVAAWLLFHRSDRINNPIIHLNIMKNHNFTGHTIAFFSLQLLTLGFSFILPNYIQEVNGQSATKAALFCLPGAVIGAVFAPFGGQLLDHLGARKPIWTGAGLIVIALFLFICTGEDLSNDMIMCFYFIYMIGVGLSFGNIMTDGLSHLSLERQPDGNAIFNTLMQLSGAVSTAIVSAIVAHAISTGGASRSFLWAAGAEHALVFMFVLALVEAYAVSRVVKSND</sequence>
<dbReference type="PRINTS" id="PR01036">
    <property type="entry name" value="TCRTETB"/>
</dbReference>
<keyword evidence="5 6" id="KW-0472">Membrane</keyword>
<feature type="transmembrane region" description="Helical" evidence="6">
    <location>
        <begin position="315"/>
        <end position="333"/>
    </location>
</feature>
<keyword evidence="2" id="KW-0813">Transport</keyword>
<organism evidence="8 9">
    <name type="scientific">Acetilactobacillus jinshanensis</name>
    <dbReference type="NCBI Taxonomy" id="1720083"/>
    <lineage>
        <taxon>Bacteria</taxon>
        <taxon>Bacillati</taxon>
        <taxon>Bacillota</taxon>
        <taxon>Bacilli</taxon>
        <taxon>Lactobacillales</taxon>
        <taxon>Lactobacillaceae</taxon>
        <taxon>Acetilactobacillus</taxon>
    </lineage>
</organism>
<proteinExistence type="predicted"/>
<dbReference type="KEGG" id="lji:ELX58_01055"/>
<evidence type="ECO:0000256" key="4">
    <source>
        <dbReference type="ARBA" id="ARBA00022989"/>
    </source>
</evidence>
<dbReference type="AlphaFoldDB" id="A0A4P6ZMA0"/>
<evidence type="ECO:0000256" key="5">
    <source>
        <dbReference type="ARBA" id="ARBA00023136"/>
    </source>
</evidence>
<dbReference type="InterPro" id="IPR011701">
    <property type="entry name" value="MFS"/>
</dbReference>
<feature type="transmembrane region" description="Helical" evidence="6">
    <location>
        <begin position="248"/>
        <end position="272"/>
    </location>
</feature>
<gene>
    <name evidence="8" type="ORF">ELX58_01055</name>
</gene>
<feature type="transmembrane region" description="Helical" evidence="6">
    <location>
        <begin position="209"/>
        <end position="227"/>
    </location>
</feature>
<dbReference type="Proteomes" id="UP000294321">
    <property type="component" value="Chromosome"/>
</dbReference>
<dbReference type="PANTHER" id="PTHR42718:SF9">
    <property type="entry name" value="MAJOR FACILITATOR SUPERFAMILY MULTIDRUG TRANSPORTER MFSC"/>
    <property type="match status" value="1"/>
</dbReference>
<name>A0A4P6ZMA0_9LACO</name>
<feature type="transmembrane region" description="Helical" evidence="6">
    <location>
        <begin position="377"/>
        <end position="399"/>
    </location>
</feature>
<evidence type="ECO:0000256" key="1">
    <source>
        <dbReference type="ARBA" id="ARBA00004651"/>
    </source>
</evidence>
<feature type="transmembrane region" description="Helical" evidence="6">
    <location>
        <begin position="30"/>
        <end position="51"/>
    </location>
</feature>
<feature type="transmembrane region" description="Helical" evidence="6">
    <location>
        <begin position="185"/>
        <end position="203"/>
    </location>
</feature>
<evidence type="ECO:0000256" key="3">
    <source>
        <dbReference type="ARBA" id="ARBA00022692"/>
    </source>
</evidence>
<feature type="transmembrane region" description="Helical" evidence="6">
    <location>
        <begin position="152"/>
        <end position="173"/>
    </location>
</feature>
<dbReference type="Gene3D" id="1.20.1250.20">
    <property type="entry name" value="MFS general substrate transporter like domains"/>
    <property type="match status" value="1"/>
</dbReference>
<dbReference type="InterPro" id="IPR036259">
    <property type="entry name" value="MFS_trans_sf"/>
</dbReference>
<dbReference type="Gene3D" id="1.20.1720.10">
    <property type="entry name" value="Multidrug resistance protein D"/>
    <property type="match status" value="1"/>
</dbReference>
<accession>A0A4P6ZMA0</accession>
<evidence type="ECO:0000313" key="8">
    <source>
        <dbReference type="EMBL" id="QBP18986.1"/>
    </source>
</evidence>
<feature type="transmembrane region" description="Helical" evidence="6">
    <location>
        <begin position="345"/>
        <end position="365"/>
    </location>
</feature>
<evidence type="ECO:0000313" key="9">
    <source>
        <dbReference type="Proteomes" id="UP000294321"/>
    </source>
</evidence>
<dbReference type="GO" id="GO:0005886">
    <property type="term" value="C:plasma membrane"/>
    <property type="evidence" value="ECO:0007669"/>
    <property type="project" value="UniProtKB-SubCell"/>
</dbReference>
<evidence type="ECO:0000259" key="7">
    <source>
        <dbReference type="PROSITE" id="PS50850"/>
    </source>
</evidence>
<feature type="transmembrane region" description="Helical" evidence="6">
    <location>
        <begin position="86"/>
        <end position="107"/>
    </location>
</feature>
<feature type="transmembrane region" description="Helical" evidence="6">
    <location>
        <begin position="411"/>
        <end position="435"/>
    </location>
</feature>